<dbReference type="EMBL" id="KZ992560">
    <property type="protein sequence ID" value="RKP08896.1"/>
    <property type="molecule type" value="Genomic_DNA"/>
</dbReference>
<dbReference type="InterPro" id="IPR019775">
    <property type="entry name" value="WD40_repeat_CS"/>
</dbReference>
<evidence type="ECO:0000256" key="6">
    <source>
        <dbReference type="SAM" id="MobiDB-lite"/>
    </source>
</evidence>
<dbReference type="InterPro" id="IPR033010">
    <property type="entry name" value="Cdc20/Fizzy"/>
</dbReference>
<dbReference type="PROSITE" id="PS00678">
    <property type="entry name" value="WD_REPEATS_1"/>
    <property type="match status" value="1"/>
</dbReference>
<dbReference type="InterPro" id="IPR015943">
    <property type="entry name" value="WD40/YVTN_repeat-like_dom_sf"/>
</dbReference>
<name>A0A4P9XS14_9FUNG</name>
<dbReference type="AlphaFoldDB" id="A0A4P9XS14"/>
<feature type="region of interest" description="Disordered" evidence="6">
    <location>
        <begin position="139"/>
        <end position="160"/>
    </location>
</feature>
<evidence type="ECO:0000259" key="7">
    <source>
        <dbReference type="Pfam" id="PF24807"/>
    </source>
</evidence>
<feature type="repeat" description="WD" evidence="5">
    <location>
        <begin position="489"/>
        <end position="522"/>
    </location>
</feature>
<dbReference type="CDD" id="cd00200">
    <property type="entry name" value="WD40"/>
    <property type="match status" value="1"/>
</dbReference>
<comment type="similarity">
    <text evidence="1">Belongs to the WD repeat CDC20/Fizzy family.</text>
</comment>
<dbReference type="GO" id="GO:1990757">
    <property type="term" value="F:ubiquitin ligase activator activity"/>
    <property type="evidence" value="ECO:0007669"/>
    <property type="project" value="TreeGrafter"/>
</dbReference>
<dbReference type="GO" id="GO:0005680">
    <property type="term" value="C:anaphase-promoting complex"/>
    <property type="evidence" value="ECO:0007669"/>
    <property type="project" value="TreeGrafter"/>
</dbReference>
<dbReference type="Gene3D" id="2.130.10.10">
    <property type="entry name" value="YVTN repeat-like/Quinoprotein amine dehydrogenase"/>
    <property type="match status" value="1"/>
</dbReference>
<dbReference type="PANTHER" id="PTHR19918:SF1">
    <property type="entry name" value="FIZZY-RELATED PROTEIN HOMOLOG"/>
    <property type="match status" value="1"/>
</dbReference>
<dbReference type="InterPro" id="IPR056150">
    <property type="entry name" value="WD40_CDC20-Fz"/>
</dbReference>
<keyword evidence="3" id="KW-0677">Repeat</keyword>
<proteinExistence type="inferred from homology"/>
<feature type="domain" description="CDC20/Fizzy WD40" evidence="7">
    <location>
        <begin position="215"/>
        <end position="520"/>
    </location>
</feature>
<dbReference type="PROSITE" id="PS50082">
    <property type="entry name" value="WD_REPEATS_2"/>
    <property type="match status" value="3"/>
</dbReference>
<sequence length="542" mass="60207">MIRSPGASTPSRMRISGDRYIATRSGRDLRGEFHMARSVGSAAAVMSPPSRGKRKAVETDAEYAQEQREYLYDAVLANEVFNSEMQIGTPQSPEPTPRVNGRVHQRFPPASPGSPSMRGGRARQRVFPPYSAELLSDEEEEVSSPVMRPPGGGPLLNFRSPTRTGIDGAIRHRDLLRGPDHINASLFPVSRQSQRMLSIPRRPMREICSTPCKVLDAPKIANNYYLNLLDWSSTNILGVGLGRCVYLWNAQNASVTKLCQLPDNDTVTSVSWMPQASARGRCLAVGTELGYVKVWDVQSSKEIQSLACHHRRVSVMAWSNATHLASAGRDRIILQRDTRTPKQIVQRWSGHQGEVCGLRWNPSDTQLASGGNDNCVHVWDYRRPEPLWRFTEHKAAVKAVAWSPHQEGLLGTGGGKDDFTIRFWNTVHGTPLSEINTGAQVCNLAWSQHSNEIVSTHGYASESAASSTTLSQNNLRIWRYPKMRQLMTLGGHTDRVLYMACAPDGRTVVTGAPDETLRFWEVFDPPPSEREPTGALTMDCIR</sequence>
<dbReference type="PANTHER" id="PTHR19918">
    <property type="entry name" value="CELL DIVISION CYCLE 20 CDC20 FIZZY -RELATED"/>
    <property type="match status" value="1"/>
</dbReference>
<evidence type="ECO:0000256" key="4">
    <source>
        <dbReference type="ARBA" id="ARBA00023306"/>
    </source>
</evidence>
<evidence type="ECO:0000256" key="3">
    <source>
        <dbReference type="ARBA" id="ARBA00022737"/>
    </source>
</evidence>
<evidence type="ECO:0000256" key="1">
    <source>
        <dbReference type="ARBA" id="ARBA00006445"/>
    </source>
</evidence>
<dbReference type="Pfam" id="PF24807">
    <property type="entry name" value="WD40_CDC20-Fz"/>
    <property type="match status" value="1"/>
</dbReference>
<evidence type="ECO:0000313" key="8">
    <source>
        <dbReference type="EMBL" id="RKP08896.1"/>
    </source>
</evidence>
<dbReference type="OrthoDB" id="10263272at2759"/>
<dbReference type="InterPro" id="IPR036322">
    <property type="entry name" value="WD40_repeat_dom_sf"/>
</dbReference>
<evidence type="ECO:0000256" key="2">
    <source>
        <dbReference type="ARBA" id="ARBA00022574"/>
    </source>
</evidence>
<gene>
    <name evidence="8" type="ORF">THASP1DRAFT_29306</name>
</gene>
<dbReference type="STRING" id="78915.A0A4P9XS14"/>
<reference evidence="9" key="1">
    <citation type="journal article" date="2018" name="Nat. Microbiol.">
        <title>Leveraging single-cell genomics to expand the fungal tree of life.</title>
        <authorList>
            <person name="Ahrendt S.R."/>
            <person name="Quandt C.A."/>
            <person name="Ciobanu D."/>
            <person name="Clum A."/>
            <person name="Salamov A."/>
            <person name="Andreopoulos B."/>
            <person name="Cheng J.F."/>
            <person name="Woyke T."/>
            <person name="Pelin A."/>
            <person name="Henrissat B."/>
            <person name="Reynolds N.K."/>
            <person name="Benny G.L."/>
            <person name="Smith M.E."/>
            <person name="James T.Y."/>
            <person name="Grigoriev I.V."/>
        </authorList>
    </citation>
    <scope>NUCLEOTIDE SEQUENCE [LARGE SCALE GENOMIC DNA]</scope>
    <source>
        <strain evidence="9">RSA 1356</strain>
    </source>
</reference>
<keyword evidence="2 5" id="KW-0853">WD repeat</keyword>
<keyword evidence="4" id="KW-0131">Cell cycle</keyword>
<dbReference type="GO" id="GO:0031145">
    <property type="term" value="P:anaphase-promoting complex-dependent catabolic process"/>
    <property type="evidence" value="ECO:0007669"/>
    <property type="project" value="TreeGrafter"/>
</dbReference>
<dbReference type="SMART" id="SM00320">
    <property type="entry name" value="WD40"/>
    <property type="match status" value="5"/>
</dbReference>
<dbReference type="GO" id="GO:0010997">
    <property type="term" value="F:anaphase-promoting complex binding"/>
    <property type="evidence" value="ECO:0007669"/>
    <property type="project" value="InterPro"/>
</dbReference>
<evidence type="ECO:0000256" key="5">
    <source>
        <dbReference type="PROSITE-ProRule" id="PRU00221"/>
    </source>
</evidence>
<dbReference type="GO" id="GO:1905786">
    <property type="term" value="P:positive regulation of anaphase-promoting complex-dependent catabolic process"/>
    <property type="evidence" value="ECO:0007669"/>
    <property type="project" value="TreeGrafter"/>
</dbReference>
<dbReference type="Proteomes" id="UP000271241">
    <property type="component" value="Unassembled WGS sequence"/>
</dbReference>
<feature type="repeat" description="WD" evidence="5">
    <location>
        <begin position="348"/>
        <end position="389"/>
    </location>
</feature>
<protein>
    <submittedName>
        <fullName evidence="8">WD40-repeat-containing domain protein</fullName>
    </submittedName>
</protein>
<dbReference type="SUPFAM" id="SSF50978">
    <property type="entry name" value="WD40 repeat-like"/>
    <property type="match status" value="1"/>
</dbReference>
<feature type="repeat" description="WD" evidence="5">
    <location>
        <begin position="260"/>
        <end position="305"/>
    </location>
</feature>
<organism evidence="8 9">
    <name type="scientific">Thamnocephalis sphaerospora</name>
    <dbReference type="NCBI Taxonomy" id="78915"/>
    <lineage>
        <taxon>Eukaryota</taxon>
        <taxon>Fungi</taxon>
        <taxon>Fungi incertae sedis</taxon>
        <taxon>Zoopagomycota</taxon>
        <taxon>Zoopagomycotina</taxon>
        <taxon>Zoopagomycetes</taxon>
        <taxon>Zoopagales</taxon>
        <taxon>Sigmoideomycetaceae</taxon>
        <taxon>Thamnocephalis</taxon>
    </lineage>
</organism>
<dbReference type="PROSITE" id="PS50294">
    <property type="entry name" value="WD_REPEATS_REGION"/>
    <property type="match status" value="2"/>
</dbReference>
<accession>A0A4P9XS14</accession>
<dbReference type="InterPro" id="IPR001680">
    <property type="entry name" value="WD40_rpt"/>
</dbReference>
<evidence type="ECO:0000313" key="9">
    <source>
        <dbReference type="Proteomes" id="UP000271241"/>
    </source>
</evidence>
<keyword evidence="9" id="KW-1185">Reference proteome</keyword>